<dbReference type="CDD" id="cd11565">
    <property type="entry name" value="RWD_Spc24"/>
    <property type="match status" value="1"/>
</dbReference>
<dbReference type="Proteomes" id="UP001360953">
    <property type="component" value="Unassembled WGS sequence"/>
</dbReference>
<dbReference type="Pfam" id="PF08286">
    <property type="entry name" value="Spc24"/>
    <property type="match status" value="1"/>
</dbReference>
<dbReference type="InterPro" id="IPR013252">
    <property type="entry name" value="Ndc80_Spc24"/>
</dbReference>
<dbReference type="RefSeq" id="XP_066656851.1">
    <property type="nucleotide sequence ID" value="XM_066799711.1"/>
</dbReference>
<evidence type="ECO:0000256" key="10">
    <source>
        <dbReference type="ARBA" id="ARBA00023328"/>
    </source>
</evidence>
<evidence type="ECO:0000256" key="5">
    <source>
        <dbReference type="ARBA" id="ARBA00022776"/>
    </source>
</evidence>
<sequence length="198" mass="22423">MLLDEDPATLIHQCASNFNIAPDRSSLSRITTSQSHLSAFRQHHLQDQQATLQALSRKLSALQSQHNLAAAQHNPAEHASEILRLDTEKFRVAKQVNDLEIEEERLSQELERLKCELEDVEVQGVEGGERKVDLAEEDAVVLKLRAYRSLGIDVEADPATGNYNKAVIRNAAKGDVHVVNIDPKFSRFFYARYFWDTM</sequence>
<dbReference type="SUPFAM" id="SSF143026">
    <property type="entry name" value="Kinetochore globular domain"/>
    <property type="match status" value="1"/>
</dbReference>
<organism evidence="13 14">
    <name type="scientific">Phyllosticta citribraziliensis</name>
    <dbReference type="NCBI Taxonomy" id="989973"/>
    <lineage>
        <taxon>Eukaryota</taxon>
        <taxon>Fungi</taxon>
        <taxon>Dikarya</taxon>
        <taxon>Ascomycota</taxon>
        <taxon>Pezizomycotina</taxon>
        <taxon>Dothideomycetes</taxon>
        <taxon>Dothideomycetes incertae sedis</taxon>
        <taxon>Botryosphaeriales</taxon>
        <taxon>Phyllostictaceae</taxon>
        <taxon>Phyllosticta</taxon>
    </lineage>
</organism>
<evidence type="ECO:0000256" key="4">
    <source>
        <dbReference type="ARBA" id="ARBA00022618"/>
    </source>
</evidence>
<evidence type="ECO:0000256" key="8">
    <source>
        <dbReference type="ARBA" id="ARBA00023242"/>
    </source>
</evidence>
<comment type="caution">
    <text evidence="13">The sequence shown here is derived from an EMBL/GenBank/DDBJ whole genome shotgun (WGS) entry which is preliminary data.</text>
</comment>
<evidence type="ECO:0000313" key="14">
    <source>
        <dbReference type="Proteomes" id="UP001360953"/>
    </source>
</evidence>
<feature type="coiled-coil region" evidence="12">
    <location>
        <begin position="96"/>
        <end position="123"/>
    </location>
</feature>
<dbReference type="PANTHER" id="PTHR22142">
    <property type="match status" value="1"/>
</dbReference>
<evidence type="ECO:0000256" key="9">
    <source>
        <dbReference type="ARBA" id="ARBA00023306"/>
    </source>
</evidence>
<dbReference type="InterPro" id="IPR038066">
    <property type="entry name" value="Spc24_Fungi_globular_sf"/>
</dbReference>
<keyword evidence="5 11" id="KW-0498">Mitosis</keyword>
<keyword evidence="9 11" id="KW-0131">Cell cycle</keyword>
<keyword evidence="4 11" id="KW-0132">Cell division</keyword>
<dbReference type="PANTHER" id="PTHR22142:SF2">
    <property type="entry name" value="KINETOCHORE PROTEIN SPC24"/>
    <property type="match status" value="1"/>
</dbReference>
<evidence type="ECO:0000256" key="11">
    <source>
        <dbReference type="RuleBase" id="RU368011"/>
    </source>
</evidence>
<feature type="coiled-coil region" evidence="12">
    <location>
        <begin position="45"/>
        <end position="72"/>
    </location>
</feature>
<comment type="similarity">
    <text evidence="2 11">Belongs to the SPC24 family.</text>
</comment>
<keyword evidence="3 11" id="KW-0158">Chromosome</keyword>
<dbReference type="Gene3D" id="3.30.160.430">
    <property type="match status" value="1"/>
</dbReference>
<accession>A0ABR1LZU5</accession>
<evidence type="ECO:0000256" key="12">
    <source>
        <dbReference type="SAM" id="Coils"/>
    </source>
</evidence>
<evidence type="ECO:0000256" key="3">
    <source>
        <dbReference type="ARBA" id="ARBA00022454"/>
    </source>
</evidence>
<evidence type="ECO:0000256" key="6">
    <source>
        <dbReference type="ARBA" id="ARBA00022838"/>
    </source>
</evidence>
<gene>
    <name evidence="13" type="ORF">J3D65DRAFT_619113</name>
</gene>
<keyword evidence="10 11" id="KW-0137">Centromere</keyword>
<keyword evidence="7 12" id="KW-0175">Coiled coil</keyword>
<evidence type="ECO:0000256" key="2">
    <source>
        <dbReference type="ARBA" id="ARBA00007804"/>
    </source>
</evidence>
<comment type="subunit">
    <text evidence="11">Component of the NDC80 complex.</text>
</comment>
<evidence type="ECO:0000256" key="1">
    <source>
        <dbReference type="ARBA" id="ARBA00004267"/>
    </source>
</evidence>
<reference evidence="13 14" key="1">
    <citation type="submission" date="2024-04" db="EMBL/GenBank/DDBJ databases">
        <title>Phyllosticta paracitricarpa is synonymous to the EU quarantine fungus P. citricarpa based on phylogenomic analyses.</title>
        <authorList>
            <consortium name="Lawrence Berkeley National Laboratory"/>
            <person name="Van ingen-buijs V.A."/>
            <person name="Van westerhoven A.C."/>
            <person name="Haridas S."/>
            <person name="Skiadas P."/>
            <person name="Martin F."/>
            <person name="Groenewald J.Z."/>
            <person name="Crous P.W."/>
            <person name="Seidl M.F."/>
        </authorList>
    </citation>
    <scope>NUCLEOTIDE SEQUENCE [LARGE SCALE GENOMIC DNA]</scope>
    <source>
        <strain evidence="13 14">CPC 17464</strain>
    </source>
</reference>
<comment type="function">
    <text evidence="11">Acts as a component of the essential kinetochore-associated NDC80 complex, which is required for chromosome segregation and spindle checkpoint activity.</text>
</comment>
<dbReference type="EMBL" id="JBBPEH010000004">
    <property type="protein sequence ID" value="KAK7539580.1"/>
    <property type="molecule type" value="Genomic_DNA"/>
</dbReference>
<dbReference type="GeneID" id="92032617"/>
<evidence type="ECO:0000313" key="13">
    <source>
        <dbReference type="EMBL" id="KAK7539580.1"/>
    </source>
</evidence>
<protein>
    <recommendedName>
        <fullName evidence="11">Kinetochore protein Spc24</fullName>
    </recommendedName>
</protein>
<keyword evidence="6 11" id="KW-0995">Kinetochore</keyword>
<comment type="subcellular location">
    <subcellularLocation>
        <location evidence="1">Cytoplasm</location>
        <location evidence="1">Cytoskeleton</location>
        <location evidence="1">Microtubule organizing center</location>
    </subcellularLocation>
    <subcellularLocation>
        <location evidence="11">Nucleus</location>
    </subcellularLocation>
    <subcellularLocation>
        <location evidence="11">Chromosome</location>
        <location evidence="11">Centromere</location>
        <location evidence="11">Kinetochore</location>
    </subcellularLocation>
</comment>
<name>A0ABR1LZU5_9PEZI</name>
<keyword evidence="8 11" id="KW-0539">Nucleus</keyword>
<proteinExistence type="inferred from homology"/>
<evidence type="ECO:0000256" key="7">
    <source>
        <dbReference type="ARBA" id="ARBA00023054"/>
    </source>
</evidence>
<keyword evidence="14" id="KW-1185">Reference proteome</keyword>